<feature type="non-terminal residue" evidence="1">
    <location>
        <position position="85"/>
    </location>
</feature>
<dbReference type="EMBL" id="LCFK01000047">
    <property type="protein sequence ID" value="KKS92329.1"/>
    <property type="molecule type" value="Genomic_DNA"/>
</dbReference>
<dbReference type="Gene3D" id="3.40.50.1820">
    <property type="entry name" value="alpha/beta hydrolase"/>
    <property type="match status" value="1"/>
</dbReference>
<comment type="caution">
    <text evidence="1">The sequence shown here is derived from an EMBL/GenBank/DDBJ whole genome shotgun (WGS) entry which is preliminary data.</text>
</comment>
<proteinExistence type="predicted"/>
<accession>A0A0G1D3P8</accession>
<dbReference type="Proteomes" id="UP000033980">
    <property type="component" value="Unassembled WGS sequence"/>
</dbReference>
<dbReference type="InterPro" id="IPR029058">
    <property type="entry name" value="AB_hydrolase_fold"/>
</dbReference>
<dbReference type="AlphaFoldDB" id="A0A0G1D3P8"/>
<protein>
    <submittedName>
        <fullName evidence="1">Uncharacterized protein</fullName>
    </submittedName>
</protein>
<gene>
    <name evidence="1" type="ORF">UV68_C0047G0006</name>
</gene>
<evidence type="ECO:0000313" key="1">
    <source>
        <dbReference type="EMBL" id="KKS92329.1"/>
    </source>
</evidence>
<name>A0A0G1D3P8_9BACT</name>
<sequence length="85" mass="9683">MVQTVELHGVLEIPKGAVSIVIFAHGSRSGRKSERNSLVAKELRRLGVASLFIDLLTEEEDRVYENRFNMEILTERLIAVTKWCI</sequence>
<reference evidence="1 2" key="1">
    <citation type="journal article" date="2015" name="Nature">
        <title>rRNA introns, odd ribosomes, and small enigmatic genomes across a large radiation of phyla.</title>
        <authorList>
            <person name="Brown C.T."/>
            <person name="Hug L.A."/>
            <person name="Thomas B.C."/>
            <person name="Sharon I."/>
            <person name="Castelle C.J."/>
            <person name="Singh A."/>
            <person name="Wilkins M.J."/>
            <person name="Williams K.H."/>
            <person name="Banfield J.F."/>
        </authorList>
    </citation>
    <scope>NUCLEOTIDE SEQUENCE [LARGE SCALE GENOMIC DNA]</scope>
</reference>
<organism evidence="1 2">
    <name type="scientific">Candidatus Collierbacteria bacterium GW2011_GWC2_43_12</name>
    <dbReference type="NCBI Taxonomy" id="1618390"/>
    <lineage>
        <taxon>Bacteria</taxon>
        <taxon>Candidatus Collieribacteriota</taxon>
    </lineage>
</organism>
<evidence type="ECO:0000313" key="2">
    <source>
        <dbReference type="Proteomes" id="UP000033980"/>
    </source>
</evidence>